<keyword evidence="1" id="KW-0812">Transmembrane</keyword>
<keyword evidence="3" id="KW-1185">Reference proteome</keyword>
<protein>
    <submittedName>
        <fullName evidence="2">Bax inhibitor-1/YccA family protein</fullName>
    </submittedName>
</protein>
<keyword evidence="1" id="KW-1133">Transmembrane helix</keyword>
<dbReference type="RefSeq" id="WP_146320204.1">
    <property type="nucleotide sequence ID" value="NZ_CP042305.1"/>
</dbReference>
<dbReference type="EMBL" id="CP042305">
    <property type="protein sequence ID" value="QDZ14890.1"/>
    <property type="molecule type" value="Genomic_DNA"/>
</dbReference>
<proteinExistence type="predicted"/>
<feature type="transmembrane region" description="Helical" evidence="1">
    <location>
        <begin position="68"/>
        <end position="101"/>
    </location>
</feature>
<dbReference type="OrthoDB" id="116480at2"/>
<reference evidence="2 3" key="1">
    <citation type="submission" date="2019-07" db="EMBL/GenBank/DDBJ databases">
        <title>Full genome sequence of Humibacter sp. WJ7-1.</title>
        <authorList>
            <person name="Im W.-T."/>
        </authorList>
    </citation>
    <scope>NUCLEOTIDE SEQUENCE [LARGE SCALE GENOMIC DNA]</scope>
    <source>
        <strain evidence="2 3">WJ7-1</strain>
    </source>
</reference>
<dbReference type="Proteomes" id="UP000320216">
    <property type="component" value="Chromosome"/>
</dbReference>
<feature type="transmembrane region" description="Helical" evidence="1">
    <location>
        <begin position="137"/>
        <end position="159"/>
    </location>
</feature>
<feature type="transmembrane region" description="Helical" evidence="1">
    <location>
        <begin position="213"/>
        <end position="236"/>
    </location>
</feature>
<dbReference type="PANTHER" id="PTHR41282:SF1">
    <property type="entry name" value="CONSERVED TRANSMEMBRANE PROTEIN-RELATED"/>
    <property type="match status" value="1"/>
</dbReference>
<feature type="transmembrane region" description="Helical" evidence="1">
    <location>
        <begin position="171"/>
        <end position="193"/>
    </location>
</feature>
<gene>
    <name evidence="2" type="ORF">FPZ11_09060</name>
</gene>
<evidence type="ECO:0000313" key="3">
    <source>
        <dbReference type="Proteomes" id="UP000320216"/>
    </source>
</evidence>
<evidence type="ECO:0000313" key="2">
    <source>
        <dbReference type="EMBL" id="QDZ14890.1"/>
    </source>
</evidence>
<sequence length="286" mass="30298">MALSNPAFSRNPAFKPNNPVDGANVAATATETNALATAEGIQSLYEAPAATSSDTGRMTYEDTVVKTVLLFAVILATAVVGWFFPVLTFPGAIVGFVLGLVNSFKRKPSPALILLYGAAQGLFIGGISALFENLWQGVVIQAVLATLAVFAVTLILFANGKVRASARATKVFLVALIGYALFGIVNLVVMMFGGFSSATTGGPFGIYSMHIPWLFNIPLGVIIGVLAVIMAAYSLVLDFDFIQNGVKNRAPRVMGWYGAFGLAVTLIWLYVEFLRLFAIIAGGSRN</sequence>
<dbReference type="InterPro" id="IPR010539">
    <property type="entry name" value="BaxI_1-like"/>
</dbReference>
<dbReference type="PANTHER" id="PTHR41282">
    <property type="entry name" value="CONSERVED TRANSMEMBRANE PROTEIN-RELATED"/>
    <property type="match status" value="1"/>
</dbReference>
<organism evidence="2 3">
    <name type="scientific">Humibacter ginsenosidimutans</name>
    <dbReference type="NCBI Taxonomy" id="2599293"/>
    <lineage>
        <taxon>Bacteria</taxon>
        <taxon>Bacillati</taxon>
        <taxon>Actinomycetota</taxon>
        <taxon>Actinomycetes</taxon>
        <taxon>Micrococcales</taxon>
        <taxon>Microbacteriaceae</taxon>
        <taxon>Humibacter</taxon>
    </lineage>
</organism>
<feature type="transmembrane region" description="Helical" evidence="1">
    <location>
        <begin position="113"/>
        <end position="131"/>
    </location>
</feature>
<feature type="transmembrane region" description="Helical" evidence="1">
    <location>
        <begin position="256"/>
        <end position="281"/>
    </location>
</feature>
<keyword evidence="1" id="KW-0472">Membrane</keyword>
<dbReference type="AlphaFoldDB" id="A0A5B8M5Y8"/>
<dbReference type="Pfam" id="PF12811">
    <property type="entry name" value="BaxI_1"/>
    <property type="match status" value="1"/>
</dbReference>
<accession>A0A5B8M5Y8</accession>
<evidence type="ECO:0000256" key="1">
    <source>
        <dbReference type="SAM" id="Phobius"/>
    </source>
</evidence>
<name>A0A5B8M5Y8_9MICO</name>
<dbReference type="KEGG" id="huw:FPZ11_09060"/>